<dbReference type="PANTHER" id="PTHR47992">
    <property type="entry name" value="PROTEIN PHOSPHATASE"/>
    <property type="match status" value="1"/>
</dbReference>
<dbReference type="KEGG" id="csn:Cyast_1800"/>
<dbReference type="HOGENOM" id="CLU_025251_0_0_3"/>
<feature type="domain" description="PPM-type phosphatase" evidence="1">
    <location>
        <begin position="325"/>
        <end position="582"/>
    </location>
</feature>
<evidence type="ECO:0000259" key="1">
    <source>
        <dbReference type="PROSITE" id="PS51746"/>
    </source>
</evidence>
<proteinExistence type="predicted"/>
<organism evidence="2 3">
    <name type="scientific">Cyanobacterium stanieri (strain ATCC 29140 / PCC 7202)</name>
    <dbReference type="NCBI Taxonomy" id="292563"/>
    <lineage>
        <taxon>Bacteria</taxon>
        <taxon>Bacillati</taxon>
        <taxon>Cyanobacteriota</taxon>
        <taxon>Cyanophyceae</taxon>
        <taxon>Oscillatoriophycideae</taxon>
        <taxon>Chroococcales</taxon>
        <taxon>Geminocystaceae</taxon>
        <taxon>Cyanobacterium</taxon>
    </lineage>
</organism>
<dbReference type="SUPFAM" id="SSF81606">
    <property type="entry name" value="PP2C-like"/>
    <property type="match status" value="1"/>
</dbReference>
<dbReference type="PATRIC" id="fig|292563.3.peg.1882"/>
<dbReference type="GO" id="GO:0004722">
    <property type="term" value="F:protein serine/threonine phosphatase activity"/>
    <property type="evidence" value="ECO:0007669"/>
    <property type="project" value="InterPro"/>
</dbReference>
<sequence>MSTSPDDLILSQCIFSTHKDATLEIPFGELDDSENISRYALAISYNKDELKPFSCRGDRHYYELLVTDTQPEKQSSLDANLETVVEFDRRSLIEAGIPGLAFPYLTLTEYAPLVPDLLDAWQDELGQEYVIINQRNNWQSLDQYLGENEPKTSHIFNYFQKMARLWKDLSKLKCAQTLLEIKNIGIGDTENLEIKKLYFDDLDNLPHLRQLVETWIMVLEEHDRTEASKPIKTLMEQIEEGKIDNIKNLCDAVDVVYQQAQLDDLLESGEEQEFFIPPDDELDELADQFDFDESDDQEATVINKGEDIDEQPTVVLPMTLLSLTECGMTDIGMKRSHNEDCFAVETKINKRETPQGVLCSGRGFFLVCDGMGGHAGGEVASALAVKTLYQYFNDHWTEELPDEETIQEGILEANRAIYDANIEKGNLGAGRMGTTVVMTLVQDNQVAIAHVGDSRIYRVTRKWGLEQLTIDHSVAQAEIRNGIEPEQAFARPDAYQLTQALGPRKREFVHPEVNFFEVKEDTLFLMCSDGLSDNDLLENNWQSVLLPLLSSKANLQEGASHLLELANQINGHDNITCVLARIKVQPNLEQKNPLLS</sequence>
<dbReference type="SMART" id="SM00331">
    <property type="entry name" value="PP2C_SIG"/>
    <property type="match status" value="1"/>
</dbReference>
<reference evidence="3" key="1">
    <citation type="journal article" date="2013" name="Proc. Natl. Acad. Sci. U.S.A.">
        <title>Improving the coverage of the cyanobacterial phylum using diversity-driven genome sequencing.</title>
        <authorList>
            <person name="Shih P.M."/>
            <person name="Wu D."/>
            <person name="Latifi A."/>
            <person name="Axen S.D."/>
            <person name="Fewer D.P."/>
            <person name="Talla E."/>
            <person name="Calteau A."/>
            <person name="Cai F."/>
            <person name="Tandeau de Marsac N."/>
            <person name="Rippka R."/>
            <person name="Herdman M."/>
            <person name="Sivonen K."/>
            <person name="Coursin T."/>
            <person name="Laurent T."/>
            <person name="Goodwin L."/>
            <person name="Nolan M."/>
            <person name="Davenport K.W."/>
            <person name="Han C.S."/>
            <person name="Rubin E.M."/>
            <person name="Eisen J.A."/>
            <person name="Woyke T."/>
            <person name="Gugger M."/>
            <person name="Kerfeld C.A."/>
        </authorList>
    </citation>
    <scope>NUCLEOTIDE SEQUENCE [LARGE SCALE GENOMIC DNA]</scope>
    <source>
        <strain evidence="3">ATCC 29140 / PCC 7202</strain>
    </source>
</reference>
<gene>
    <name evidence="2" type="ordered locus">Cyast_1800</name>
</gene>
<name>K9YLF4_CYASC</name>
<dbReference type="Proteomes" id="UP000010483">
    <property type="component" value="Chromosome"/>
</dbReference>
<protein>
    <submittedName>
        <fullName evidence="2">Protein serine/threonine phosphatase</fullName>
    </submittedName>
</protein>
<dbReference type="STRING" id="292563.Cyast_1800"/>
<dbReference type="SMART" id="SM00332">
    <property type="entry name" value="PP2Cc"/>
    <property type="match status" value="1"/>
</dbReference>
<dbReference type="CDD" id="cd00143">
    <property type="entry name" value="PP2Cc"/>
    <property type="match status" value="1"/>
</dbReference>
<evidence type="ECO:0000313" key="2">
    <source>
        <dbReference type="EMBL" id="AFZ47756.1"/>
    </source>
</evidence>
<dbReference type="NCBIfam" id="NF011149">
    <property type="entry name" value="PRK14559.1"/>
    <property type="match status" value="1"/>
</dbReference>
<accession>K9YLF4</accession>
<dbReference type="Gene3D" id="3.60.40.10">
    <property type="entry name" value="PPM-type phosphatase domain"/>
    <property type="match status" value="1"/>
</dbReference>
<dbReference type="PROSITE" id="PS51746">
    <property type="entry name" value="PPM_2"/>
    <property type="match status" value="1"/>
</dbReference>
<dbReference type="BioCyc" id="CSTA292563:G1353-1807-MONOMER"/>
<evidence type="ECO:0000313" key="3">
    <source>
        <dbReference type="Proteomes" id="UP000010483"/>
    </source>
</evidence>
<dbReference type="InterPro" id="IPR036457">
    <property type="entry name" value="PPM-type-like_dom_sf"/>
</dbReference>
<dbReference type="Pfam" id="PF13672">
    <property type="entry name" value="PP2C_2"/>
    <property type="match status" value="1"/>
</dbReference>
<dbReference type="EMBL" id="CP003940">
    <property type="protein sequence ID" value="AFZ47756.1"/>
    <property type="molecule type" value="Genomic_DNA"/>
</dbReference>
<dbReference type="InterPro" id="IPR015655">
    <property type="entry name" value="PP2C"/>
</dbReference>
<dbReference type="InterPro" id="IPR001932">
    <property type="entry name" value="PPM-type_phosphatase-like_dom"/>
</dbReference>
<dbReference type="eggNOG" id="COG0631">
    <property type="taxonomic scope" value="Bacteria"/>
</dbReference>
<dbReference type="AlphaFoldDB" id="K9YLF4"/>
<keyword evidence="3" id="KW-1185">Reference proteome</keyword>